<sequence length="146" mass="15318">MSSATSPCACLLVAPGVKLIALASGEVHQMESRALLGGSIINLFRAPTGGRKCDLARLESREHVERSLFRTLGRLVATAVVTAGEDDSGGRLSSGLRVFVISPAMHLGVIHRATSLGSPLRGSGAIADIVAHRDSRGPSSKLPYYR</sequence>
<dbReference type="EMBL" id="JADYXP020000024">
    <property type="protein sequence ID" value="KAL0101593.1"/>
    <property type="molecule type" value="Genomic_DNA"/>
</dbReference>
<organism evidence="1 2">
    <name type="scientific">Cardiocondyla obscurior</name>
    <dbReference type="NCBI Taxonomy" id="286306"/>
    <lineage>
        <taxon>Eukaryota</taxon>
        <taxon>Metazoa</taxon>
        <taxon>Ecdysozoa</taxon>
        <taxon>Arthropoda</taxon>
        <taxon>Hexapoda</taxon>
        <taxon>Insecta</taxon>
        <taxon>Pterygota</taxon>
        <taxon>Neoptera</taxon>
        <taxon>Endopterygota</taxon>
        <taxon>Hymenoptera</taxon>
        <taxon>Apocrita</taxon>
        <taxon>Aculeata</taxon>
        <taxon>Formicoidea</taxon>
        <taxon>Formicidae</taxon>
        <taxon>Myrmicinae</taxon>
        <taxon>Cardiocondyla</taxon>
    </lineage>
</organism>
<gene>
    <name evidence="1" type="ORF">PUN28_019019</name>
</gene>
<keyword evidence="2" id="KW-1185">Reference proteome</keyword>
<accession>A0AAW2ED18</accession>
<reference evidence="1 2" key="1">
    <citation type="submission" date="2023-03" db="EMBL/GenBank/DDBJ databases">
        <title>High recombination rates correlate with genetic variation in Cardiocondyla obscurior ants.</title>
        <authorList>
            <person name="Errbii M."/>
        </authorList>
    </citation>
    <scope>NUCLEOTIDE SEQUENCE [LARGE SCALE GENOMIC DNA]</scope>
    <source>
        <strain evidence="1">Alpha-2009</strain>
        <tissue evidence="1">Whole body</tissue>
    </source>
</reference>
<evidence type="ECO:0000313" key="1">
    <source>
        <dbReference type="EMBL" id="KAL0101593.1"/>
    </source>
</evidence>
<evidence type="ECO:0000313" key="2">
    <source>
        <dbReference type="Proteomes" id="UP001430953"/>
    </source>
</evidence>
<name>A0AAW2ED18_9HYME</name>
<comment type="caution">
    <text evidence="1">The sequence shown here is derived from an EMBL/GenBank/DDBJ whole genome shotgun (WGS) entry which is preliminary data.</text>
</comment>
<protein>
    <submittedName>
        <fullName evidence="1">Uncharacterized protein</fullName>
    </submittedName>
</protein>
<proteinExistence type="predicted"/>
<dbReference type="Proteomes" id="UP001430953">
    <property type="component" value="Unassembled WGS sequence"/>
</dbReference>
<dbReference type="AlphaFoldDB" id="A0AAW2ED18"/>